<sequence length="56" mass="5955">MIRQAVAPGDKAGSGAAHPDLVRHAGPGREHLCGNADIKRLRTLEYEDGDMMQAAV</sequence>
<dbReference type="EMBL" id="BAAAZA010000035">
    <property type="protein sequence ID" value="GAA3896166.1"/>
    <property type="molecule type" value="Genomic_DNA"/>
</dbReference>
<dbReference type="Proteomes" id="UP001501563">
    <property type="component" value="Unassembled WGS sequence"/>
</dbReference>
<proteinExistence type="predicted"/>
<protein>
    <submittedName>
        <fullName evidence="2">Uncharacterized protein</fullName>
    </submittedName>
</protein>
<gene>
    <name evidence="2" type="ORF">GCM10022207_75560</name>
</gene>
<feature type="region of interest" description="Disordered" evidence="1">
    <location>
        <begin position="1"/>
        <end position="32"/>
    </location>
</feature>
<keyword evidence="3" id="KW-1185">Reference proteome</keyword>
<evidence type="ECO:0000313" key="2">
    <source>
        <dbReference type="EMBL" id="GAA3896166.1"/>
    </source>
</evidence>
<comment type="caution">
    <text evidence="2">The sequence shown here is derived from an EMBL/GenBank/DDBJ whole genome shotgun (WGS) entry which is preliminary data.</text>
</comment>
<feature type="compositionally biased region" description="Basic and acidic residues" evidence="1">
    <location>
        <begin position="20"/>
        <end position="32"/>
    </location>
</feature>
<reference evidence="3" key="1">
    <citation type="journal article" date="2019" name="Int. J. Syst. Evol. Microbiol.">
        <title>The Global Catalogue of Microorganisms (GCM) 10K type strain sequencing project: providing services to taxonomists for standard genome sequencing and annotation.</title>
        <authorList>
            <consortium name="The Broad Institute Genomics Platform"/>
            <consortium name="The Broad Institute Genome Sequencing Center for Infectious Disease"/>
            <person name="Wu L."/>
            <person name="Ma J."/>
        </authorList>
    </citation>
    <scope>NUCLEOTIDE SEQUENCE [LARGE SCALE GENOMIC DNA]</scope>
    <source>
        <strain evidence="3">JCM 16578</strain>
    </source>
</reference>
<name>A0ABP7LAS0_9ACTN</name>
<organism evidence="2 3">
    <name type="scientific">Streptomyces lannensis</name>
    <dbReference type="NCBI Taxonomy" id="766498"/>
    <lineage>
        <taxon>Bacteria</taxon>
        <taxon>Bacillati</taxon>
        <taxon>Actinomycetota</taxon>
        <taxon>Actinomycetes</taxon>
        <taxon>Kitasatosporales</taxon>
        <taxon>Streptomycetaceae</taxon>
        <taxon>Streptomyces</taxon>
    </lineage>
</organism>
<evidence type="ECO:0000313" key="3">
    <source>
        <dbReference type="Proteomes" id="UP001501563"/>
    </source>
</evidence>
<accession>A0ABP7LAS0</accession>
<evidence type="ECO:0000256" key="1">
    <source>
        <dbReference type="SAM" id="MobiDB-lite"/>
    </source>
</evidence>